<name>A0A1E4SV46_9ASCO</name>
<dbReference type="OrthoDB" id="1099063at2759"/>
<dbReference type="GO" id="GO:0016592">
    <property type="term" value="C:mediator complex"/>
    <property type="evidence" value="ECO:0007669"/>
    <property type="project" value="TreeGrafter"/>
</dbReference>
<feature type="compositionally biased region" description="Polar residues" evidence="2">
    <location>
        <begin position="307"/>
        <end position="330"/>
    </location>
</feature>
<feature type="compositionally biased region" description="Low complexity" evidence="2">
    <location>
        <begin position="508"/>
        <end position="521"/>
    </location>
</feature>
<feature type="region of interest" description="Disordered" evidence="2">
    <location>
        <begin position="377"/>
        <end position="469"/>
    </location>
</feature>
<sequence>MQHPSSAESFSDLSGTAPSSGGATLTPAAVAHQHIQVPLQRQLDLSSTTQHQQQQQYFYPPGYYYPAPTLMQPQMAMVPRDIDMLAITDSTASISIADNDIDSESNSKEDTRHRQDLGFADEYDEDDDDDDDIEGSNTEQSFYRQPYQLSSQDSYTVNVFNLSSKYTTKKSLKKLMNSLLSGSDPDEITDKSIDIEATVIDIQLYKNPTNEVCWSSITIKGHDATMRLLNLLNGYTINGLVIQAMLQNYGLTRTTQLPTSQPQLQPSTAPQMIPISQNPGFMSPPTAGSSAAFFYPYHYPPPPPQVQMPNNDENNINSDQSSIVSPSLGTAQPLPPPPLPPPQPYYNYLQQSYYPYYPPPQPPQYHYFKPMQNRSFSYSNSSSNAGTMGQGSAGASAATAMRGNSKQQQHSPIQNRYYNDGSRTNSGQSNINSGGFKPSHGRSQSMLVGSSSGTTGGSSTSSNEGVAQRGGYYPQFNYGYNNYKYGGMNNMYIPQEQQGLYSSGMHSQQQQQQQQQQQHQQPLYHHNHHSQRQTGSGGGGGYNLQKRYELGNNYSSILNPEFDDDETKSTKSNFNYDYKRRAYKNQPFYSSSTTSPFENQTSFVSPTSSTISLDEEDDNFKTTEQLAVFNSNRHVNPMRLFIGNIPFTSTYASLSAHLNSIPKISLSQLFLKTQINGASKGFAIALCYNEHDAVELIKNFNGVSFEGRELVVRFDQLPGVVLRGHELRKRQNSSTRFGMRIDHRFMMRDGDGTNLESQTVIEGDEESGKLDERERKKGSDDDVDDDKVEEGKEKEKGVEDGDKDNKEEGDNDLLRKEKEVARELINAISNLKSA</sequence>
<accession>A0A1E4SV46</accession>
<evidence type="ECO:0000313" key="5">
    <source>
        <dbReference type="Proteomes" id="UP000094801"/>
    </source>
</evidence>
<feature type="region of interest" description="Disordered" evidence="2">
    <location>
        <begin position="302"/>
        <end position="345"/>
    </location>
</feature>
<dbReference type="SUPFAM" id="SSF54928">
    <property type="entry name" value="RNA-binding domain, RBD"/>
    <property type="match status" value="1"/>
</dbReference>
<evidence type="ECO:0000256" key="1">
    <source>
        <dbReference type="PROSITE-ProRule" id="PRU00176"/>
    </source>
</evidence>
<feature type="region of interest" description="Disordered" evidence="2">
    <location>
        <begin position="748"/>
        <end position="816"/>
    </location>
</feature>
<dbReference type="STRING" id="983967.A0A1E4SV46"/>
<evidence type="ECO:0000259" key="3">
    <source>
        <dbReference type="PROSITE" id="PS50102"/>
    </source>
</evidence>
<dbReference type="InterPro" id="IPR051647">
    <property type="entry name" value="Mediator_comp_sub12"/>
</dbReference>
<reference evidence="5" key="1">
    <citation type="submission" date="2016-04" db="EMBL/GenBank/DDBJ databases">
        <title>Comparative genomics of biotechnologically important yeasts.</title>
        <authorList>
            <consortium name="DOE Joint Genome Institute"/>
            <person name="Riley R."/>
            <person name="Haridas S."/>
            <person name="Wolfe K.H."/>
            <person name="Lopes M.R."/>
            <person name="Hittinger C.T."/>
            <person name="Goker M."/>
            <person name="Salamov A."/>
            <person name="Wisecaver J."/>
            <person name="Long T.M."/>
            <person name="Aerts A.L."/>
            <person name="Barry K."/>
            <person name="Choi C."/>
            <person name="Clum A."/>
            <person name="Coughlan A.Y."/>
            <person name="Deshpande S."/>
            <person name="Douglass A.P."/>
            <person name="Hanson S.J."/>
            <person name="Klenk H.-P."/>
            <person name="Labutti K."/>
            <person name="Lapidus A."/>
            <person name="Lindquist E."/>
            <person name="Lipzen A."/>
            <person name="Meier-Kolthoff J.P."/>
            <person name="Ohm R.A."/>
            <person name="Otillar R.P."/>
            <person name="Pangilinan J."/>
            <person name="Peng Y."/>
            <person name="Rokas A."/>
            <person name="Rosa C.A."/>
            <person name="Scheuner C."/>
            <person name="Sibirny A.A."/>
            <person name="Slot J.C."/>
            <person name="Stielow J.B."/>
            <person name="Sun H."/>
            <person name="Kurtzman C.P."/>
            <person name="Blackwell M."/>
            <person name="Grigoriev I.V."/>
            <person name="Jeffries T.W."/>
        </authorList>
    </citation>
    <scope>NUCLEOTIDE SEQUENCE [LARGE SCALE GENOMIC DNA]</scope>
    <source>
        <strain evidence="5">NRRL YB-2248</strain>
    </source>
</reference>
<dbReference type="PROSITE" id="PS50102">
    <property type="entry name" value="RRM"/>
    <property type="match status" value="1"/>
</dbReference>
<proteinExistence type="predicted"/>
<dbReference type="GO" id="GO:0003713">
    <property type="term" value="F:transcription coactivator activity"/>
    <property type="evidence" value="ECO:0007669"/>
    <property type="project" value="TreeGrafter"/>
</dbReference>
<dbReference type="CDD" id="cd00590">
    <property type="entry name" value="RRM_SF"/>
    <property type="match status" value="1"/>
</dbReference>
<feature type="region of interest" description="Disordered" evidence="2">
    <location>
        <begin position="501"/>
        <end position="546"/>
    </location>
</feature>
<dbReference type="GO" id="GO:0003723">
    <property type="term" value="F:RNA binding"/>
    <property type="evidence" value="ECO:0007669"/>
    <property type="project" value="UniProtKB-UniRule"/>
</dbReference>
<feature type="compositionally biased region" description="Acidic residues" evidence="2">
    <location>
        <begin position="119"/>
        <end position="134"/>
    </location>
</feature>
<feature type="compositionally biased region" description="Low complexity" evidence="2">
    <location>
        <begin position="377"/>
        <end position="387"/>
    </location>
</feature>
<protein>
    <recommendedName>
        <fullName evidence="3">RRM domain-containing protein</fullName>
    </recommendedName>
</protein>
<gene>
    <name evidence="4" type="ORF">CANARDRAFT_25028</name>
</gene>
<keyword evidence="5" id="KW-1185">Reference proteome</keyword>
<evidence type="ECO:0000313" key="4">
    <source>
        <dbReference type="EMBL" id="ODV83376.1"/>
    </source>
</evidence>
<feature type="region of interest" description="Disordered" evidence="2">
    <location>
        <begin position="1"/>
        <end position="24"/>
    </location>
</feature>
<dbReference type="SMART" id="SM00360">
    <property type="entry name" value="RRM"/>
    <property type="match status" value="1"/>
</dbReference>
<dbReference type="Gene3D" id="3.30.70.330">
    <property type="match status" value="1"/>
</dbReference>
<feature type="compositionally biased region" description="Low complexity" evidence="2">
    <location>
        <begin position="449"/>
        <end position="462"/>
    </location>
</feature>
<dbReference type="Proteomes" id="UP000094801">
    <property type="component" value="Unassembled WGS sequence"/>
</dbReference>
<dbReference type="Pfam" id="PF00076">
    <property type="entry name" value="RRM_1"/>
    <property type="match status" value="1"/>
</dbReference>
<dbReference type="InterPro" id="IPR012677">
    <property type="entry name" value="Nucleotide-bd_a/b_plait_sf"/>
</dbReference>
<dbReference type="PANTHER" id="PTHR46007:SF8">
    <property type="entry name" value="C2H2-TYPE DOMAIN-CONTAINING PROTEIN"/>
    <property type="match status" value="1"/>
</dbReference>
<feature type="compositionally biased region" description="Basic and acidic residues" evidence="2">
    <location>
        <begin position="766"/>
        <end position="780"/>
    </location>
</feature>
<feature type="compositionally biased region" description="Basic and acidic residues" evidence="2">
    <location>
        <begin position="105"/>
        <end position="116"/>
    </location>
</feature>
<dbReference type="AlphaFoldDB" id="A0A1E4SV46"/>
<feature type="compositionally biased region" description="Polar residues" evidence="2">
    <location>
        <begin position="1"/>
        <end position="23"/>
    </location>
</feature>
<keyword evidence="1" id="KW-0694">RNA-binding</keyword>
<organism evidence="4 5">
    <name type="scientific">[Candida] arabinofermentans NRRL YB-2248</name>
    <dbReference type="NCBI Taxonomy" id="983967"/>
    <lineage>
        <taxon>Eukaryota</taxon>
        <taxon>Fungi</taxon>
        <taxon>Dikarya</taxon>
        <taxon>Ascomycota</taxon>
        <taxon>Saccharomycotina</taxon>
        <taxon>Pichiomycetes</taxon>
        <taxon>Pichiales</taxon>
        <taxon>Pichiaceae</taxon>
        <taxon>Ogataea</taxon>
        <taxon>Ogataea/Candida clade</taxon>
    </lineage>
</organism>
<feature type="domain" description="RRM" evidence="3">
    <location>
        <begin position="638"/>
        <end position="717"/>
    </location>
</feature>
<dbReference type="GO" id="GO:0045944">
    <property type="term" value="P:positive regulation of transcription by RNA polymerase II"/>
    <property type="evidence" value="ECO:0007669"/>
    <property type="project" value="TreeGrafter"/>
</dbReference>
<dbReference type="InterPro" id="IPR000504">
    <property type="entry name" value="RRM_dom"/>
</dbReference>
<dbReference type="EMBL" id="KV453864">
    <property type="protein sequence ID" value="ODV83376.1"/>
    <property type="molecule type" value="Genomic_DNA"/>
</dbReference>
<dbReference type="PANTHER" id="PTHR46007">
    <property type="entry name" value="MEDIATOR OF RNA POLYMERASE II TRANSCRIPTION SUBUNIT 12"/>
    <property type="match status" value="1"/>
</dbReference>
<evidence type="ECO:0000256" key="2">
    <source>
        <dbReference type="SAM" id="MobiDB-lite"/>
    </source>
</evidence>
<feature type="region of interest" description="Disordered" evidence="2">
    <location>
        <begin position="97"/>
        <end position="141"/>
    </location>
</feature>
<feature type="compositionally biased region" description="Pro residues" evidence="2">
    <location>
        <begin position="333"/>
        <end position="344"/>
    </location>
</feature>
<dbReference type="InterPro" id="IPR035979">
    <property type="entry name" value="RBD_domain_sf"/>
</dbReference>
<feature type="compositionally biased region" description="Basic and acidic residues" evidence="2">
    <location>
        <begin position="789"/>
        <end position="816"/>
    </location>
</feature>
<feature type="compositionally biased region" description="Polar residues" evidence="2">
    <location>
        <begin position="402"/>
        <end position="433"/>
    </location>
</feature>